<dbReference type="InterPro" id="IPR011006">
    <property type="entry name" value="CheY-like_superfamily"/>
</dbReference>
<dbReference type="SMART" id="SM00862">
    <property type="entry name" value="Trans_reg_C"/>
    <property type="match status" value="1"/>
</dbReference>
<dbReference type="GO" id="GO:0000976">
    <property type="term" value="F:transcription cis-regulatory region binding"/>
    <property type="evidence" value="ECO:0007669"/>
    <property type="project" value="TreeGrafter"/>
</dbReference>
<dbReference type="Gene3D" id="1.10.10.10">
    <property type="entry name" value="Winged helix-like DNA-binding domain superfamily/Winged helix DNA-binding domain"/>
    <property type="match status" value="1"/>
</dbReference>
<feature type="domain" description="Response regulatory" evidence="8">
    <location>
        <begin position="5"/>
        <end position="118"/>
    </location>
</feature>
<dbReference type="InterPro" id="IPR039420">
    <property type="entry name" value="WalR-like"/>
</dbReference>
<dbReference type="GO" id="GO:0006355">
    <property type="term" value="P:regulation of DNA-templated transcription"/>
    <property type="evidence" value="ECO:0007669"/>
    <property type="project" value="InterPro"/>
</dbReference>
<feature type="modified residue" description="4-aspartylphosphate" evidence="6">
    <location>
        <position position="54"/>
    </location>
</feature>
<dbReference type="Gene3D" id="6.10.250.690">
    <property type="match status" value="1"/>
</dbReference>
<dbReference type="GO" id="GO:0005829">
    <property type="term" value="C:cytosol"/>
    <property type="evidence" value="ECO:0007669"/>
    <property type="project" value="TreeGrafter"/>
</dbReference>
<evidence type="ECO:0000256" key="2">
    <source>
        <dbReference type="ARBA" id="ARBA00023012"/>
    </source>
</evidence>
<keyword evidence="1 6" id="KW-0597">Phosphoprotein</keyword>
<evidence type="ECO:0000256" key="6">
    <source>
        <dbReference type="PROSITE-ProRule" id="PRU00169"/>
    </source>
</evidence>
<evidence type="ECO:0000313" key="11">
    <source>
        <dbReference type="Proteomes" id="UP000270261"/>
    </source>
</evidence>
<dbReference type="SUPFAM" id="SSF46894">
    <property type="entry name" value="C-terminal effector domain of the bipartite response regulators"/>
    <property type="match status" value="1"/>
</dbReference>
<keyword evidence="5" id="KW-0804">Transcription</keyword>
<sequence length="232" mass="25984">MKKDRILVVEDDEDSAQVLMAYLNREGFEALHVADGMAALAEHARWHPDLILLDVMLPGLDGYKVMSAIRQHAQTPVIMVTAVGDTARRINSLLYGADDYVVKPYDPGEVMARVHAVLRRWRSQTATRRQELRHEALIVDVEASEARVHDGDRVQALELTRTEFGLLAMLMGTPTRLFTRSELMEGCLPESGAAERVVDAHIYNLRRKLEHAGVSGVLLTVRGLGYRFRSVA</sequence>
<evidence type="ECO:0000259" key="8">
    <source>
        <dbReference type="PROSITE" id="PS50110"/>
    </source>
</evidence>
<dbReference type="Proteomes" id="UP000270261">
    <property type="component" value="Unassembled WGS sequence"/>
</dbReference>
<evidence type="ECO:0000256" key="1">
    <source>
        <dbReference type="ARBA" id="ARBA00022553"/>
    </source>
</evidence>
<dbReference type="RefSeq" id="WP_125096357.1">
    <property type="nucleotide sequence ID" value="NZ_RRUE01000002.1"/>
</dbReference>
<dbReference type="FunFam" id="3.40.50.2300:FF:000001">
    <property type="entry name" value="DNA-binding response regulator PhoB"/>
    <property type="match status" value="1"/>
</dbReference>
<proteinExistence type="predicted"/>
<dbReference type="EMBL" id="RRUE01000002">
    <property type="protein sequence ID" value="RRN44162.1"/>
    <property type="molecule type" value="Genomic_DNA"/>
</dbReference>
<protein>
    <submittedName>
        <fullName evidence="10">DNA-binding response regulator</fullName>
    </submittedName>
</protein>
<dbReference type="SMART" id="SM00448">
    <property type="entry name" value="REC"/>
    <property type="match status" value="1"/>
</dbReference>
<gene>
    <name evidence="10" type="ORF">EHV23_12455</name>
</gene>
<dbReference type="InterPro" id="IPR001867">
    <property type="entry name" value="OmpR/PhoB-type_DNA-bd"/>
</dbReference>
<keyword evidence="2" id="KW-0902">Two-component regulatory system</keyword>
<dbReference type="CDD" id="cd17574">
    <property type="entry name" value="REC_OmpR"/>
    <property type="match status" value="1"/>
</dbReference>
<dbReference type="PROSITE" id="PS51755">
    <property type="entry name" value="OMPR_PHOB"/>
    <property type="match status" value="1"/>
</dbReference>
<dbReference type="AlphaFoldDB" id="A0A3R8T1E0"/>
<dbReference type="SUPFAM" id="SSF52172">
    <property type="entry name" value="CheY-like"/>
    <property type="match status" value="1"/>
</dbReference>
<feature type="domain" description="OmpR/PhoB-type" evidence="9">
    <location>
        <begin position="129"/>
        <end position="230"/>
    </location>
</feature>
<evidence type="ECO:0000256" key="4">
    <source>
        <dbReference type="ARBA" id="ARBA00023125"/>
    </source>
</evidence>
<dbReference type="PANTHER" id="PTHR48111">
    <property type="entry name" value="REGULATOR OF RPOS"/>
    <property type="match status" value="1"/>
</dbReference>
<dbReference type="GO" id="GO:0032993">
    <property type="term" value="C:protein-DNA complex"/>
    <property type="evidence" value="ECO:0007669"/>
    <property type="project" value="TreeGrafter"/>
</dbReference>
<dbReference type="Gene3D" id="3.40.50.2300">
    <property type="match status" value="1"/>
</dbReference>
<reference evidence="10 11" key="1">
    <citation type="submission" date="2018-11" db="EMBL/GenBank/DDBJ databases">
        <title>Genome sequencing of Lautropia sp. KCOM 2505 (= ChDC F240).</title>
        <authorList>
            <person name="Kook J.-K."/>
            <person name="Park S.-N."/>
            <person name="Lim Y.K."/>
        </authorList>
    </citation>
    <scope>NUCLEOTIDE SEQUENCE [LARGE SCALE GENOMIC DNA]</scope>
    <source>
        <strain evidence="10 11">KCOM 2505</strain>
    </source>
</reference>
<dbReference type="InterPro" id="IPR036388">
    <property type="entry name" value="WH-like_DNA-bd_sf"/>
</dbReference>
<accession>A0A3R8T1E0</accession>
<keyword evidence="3" id="KW-0805">Transcription regulation</keyword>
<dbReference type="PROSITE" id="PS50110">
    <property type="entry name" value="RESPONSE_REGULATORY"/>
    <property type="match status" value="1"/>
</dbReference>
<keyword evidence="11" id="KW-1185">Reference proteome</keyword>
<feature type="DNA-binding region" description="OmpR/PhoB-type" evidence="7">
    <location>
        <begin position="129"/>
        <end position="230"/>
    </location>
</feature>
<dbReference type="PANTHER" id="PTHR48111:SF59">
    <property type="entry name" value="TRANSCRIPTIONAL REGULATORY PROTEIN BAER"/>
    <property type="match status" value="1"/>
</dbReference>
<evidence type="ECO:0000259" key="9">
    <source>
        <dbReference type="PROSITE" id="PS51755"/>
    </source>
</evidence>
<comment type="caution">
    <text evidence="10">The sequence shown here is derived from an EMBL/GenBank/DDBJ whole genome shotgun (WGS) entry which is preliminary data.</text>
</comment>
<dbReference type="OrthoDB" id="9802426at2"/>
<evidence type="ECO:0000256" key="7">
    <source>
        <dbReference type="PROSITE-ProRule" id="PRU01091"/>
    </source>
</evidence>
<organism evidence="10 11">
    <name type="scientific">Lautropia dentalis</name>
    <dbReference type="NCBI Taxonomy" id="2490857"/>
    <lineage>
        <taxon>Bacteria</taxon>
        <taxon>Pseudomonadati</taxon>
        <taxon>Pseudomonadota</taxon>
        <taxon>Betaproteobacteria</taxon>
        <taxon>Burkholderiales</taxon>
        <taxon>Burkholderiaceae</taxon>
        <taxon>Lautropia</taxon>
    </lineage>
</organism>
<dbReference type="Pfam" id="PF00072">
    <property type="entry name" value="Response_reg"/>
    <property type="match status" value="1"/>
</dbReference>
<dbReference type="InterPro" id="IPR016032">
    <property type="entry name" value="Sig_transdc_resp-reg_C-effctor"/>
</dbReference>
<keyword evidence="4 7" id="KW-0238">DNA-binding</keyword>
<evidence type="ECO:0000313" key="10">
    <source>
        <dbReference type="EMBL" id="RRN44162.1"/>
    </source>
</evidence>
<dbReference type="InterPro" id="IPR001789">
    <property type="entry name" value="Sig_transdc_resp-reg_receiver"/>
</dbReference>
<dbReference type="Pfam" id="PF00486">
    <property type="entry name" value="Trans_reg_C"/>
    <property type="match status" value="1"/>
</dbReference>
<dbReference type="GO" id="GO:0000156">
    <property type="term" value="F:phosphorelay response regulator activity"/>
    <property type="evidence" value="ECO:0007669"/>
    <property type="project" value="TreeGrafter"/>
</dbReference>
<name>A0A3R8T1E0_9BURK</name>
<evidence type="ECO:0000256" key="3">
    <source>
        <dbReference type="ARBA" id="ARBA00023015"/>
    </source>
</evidence>
<dbReference type="CDD" id="cd00383">
    <property type="entry name" value="trans_reg_C"/>
    <property type="match status" value="1"/>
</dbReference>
<evidence type="ECO:0000256" key="5">
    <source>
        <dbReference type="ARBA" id="ARBA00023163"/>
    </source>
</evidence>